<keyword evidence="2" id="KW-1185">Reference proteome</keyword>
<protein>
    <submittedName>
        <fullName evidence="1">Uncharacterized protein</fullName>
    </submittedName>
</protein>
<proteinExistence type="predicted"/>
<dbReference type="AlphaFoldDB" id="A0AAN6ZEG3"/>
<dbReference type="EMBL" id="MU853408">
    <property type="protein sequence ID" value="KAK4134484.1"/>
    <property type="molecule type" value="Genomic_DNA"/>
</dbReference>
<sequence>MEFSIQSRRSLFETPLHAVCSRIVRAKSVPLRAAAARARGCPPCRIAEKTWWDCRMMHSRSIEDKAEISTYDVTLHFRAKPCATLRRVQEGQKASTYVGSLLESSVSVLCQMGKYRVHMMLFSHLNELATCRSFRAVSCQILLYVVISNEAREETLSHGHSVPRNQLPQSKQWDFGVLVESWASWILPPLLCKIPDPL</sequence>
<dbReference type="Proteomes" id="UP001304895">
    <property type="component" value="Unassembled WGS sequence"/>
</dbReference>
<evidence type="ECO:0000313" key="2">
    <source>
        <dbReference type="Proteomes" id="UP001304895"/>
    </source>
</evidence>
<gene>
    <name evidence="1" type="ORF">BT67DRAFT_295676</name>
</gene>
<organism evidence="1 2">
    <name type="scientific">Trichocladium antarcticum</name>
    <dbReference type="NCBI Taxonomy" id="1450529"/>
    <lineage>
        <taxon>Eukaryota</taxon>
        <taxon>Fungi</taxon>
        <taxon>Dikarya</taxon>
        <taxon>Ascomycota</taxon>
        <taxon>Pezizomycotina</taxon>
        <taxon>Sordariomycetes</taxon>
        <taxon>Sordariomycetidae</taxon>
        <taxon>Sordariales</taxon>
        <taxon>Chaetomiaceae</taxon>
        <taxon>Trichocladium</taxon>
    </lineage>
</organism>
<accession>A0AAN6ZEG3</accession>
<name>A0AAN6ZEG3_9PEZI</name>
<evidence type="ECO:0000313" key="1">
    <source>
        <dbReference type="EMBL" id="KAK4134484.1"/>
    </source>
</evidence>
<reference evidence="1" key="2">
    <citation type="submission" date="2023-05" db="EMBL/GenBank/DDBJ databases">
        <authorList>
            <consortium name="Lawrence Berkeley National Laboratory"/>
            <person name="Steindorff A."/>
            <person name="Hensen N."/>
            <person name="Bonometti L."/>
            <person name="Westerberg I."/>
            <person name="Brannstrom I.O."/>
            <person name="Guillou S."/>
            <person name="Cros-Aarteil S."/>
            <person name="Calhoun S."/>
            <person name="Haridas S."/>
            <person name="Kuo A."/>
            <person name="Mondo S."/>
            <person name="Pangilinan J."/>
            <person name="Riley R."/>
            <person name="Labutti K."/>
            <person name="Andreopoulos B."/>
            <person name="Lipzen A."/>
            <person name="Chen C."/>
            <person name="Yanf M."/>
            <person name="Daum C."/>
            <person name="Ng V."/>
            <person name="Clum A."/>
            <person name="Ohm R."/>
            <person name="Martin F."/>
            <person name="Silar P."/>
            <person name="Natvig D."/>
            <person name="Lalanne C."/>
            <person name="Gautier V."/>
            <person name="Ament-Velasquez S.L."/>
            <person name="Kruys A."/>
            <person name="Hutchinson M.I."/>
            <person name="Powell A.J."/>
            <person name="Barry K."/>
            <person name="Miller A.N."/>
            <person name="Grigoriev I.V."/>
            <person name="Debuchy R."/>
            <person name="Gladieux P."/>
            <person name="Thoren M.H."/>
            <person name="Johannesson H."/>
        </authorList>
    </citation>
    <scope>NUCLEOTIDE SEQUENCE</scope>
    <source>
        <strain evidence="1">CBS 123565</strain>
    </source>
</reference>
<comment type="caution">
    <text evidence="1">The sequence shown here is derived from an EMBL/GenBank/DDBJ whole genome shotgun (WGS) entry which is preliminary data.</text>
</comment>
<reference evidence="1" key="1">
    <citation type="journal article" date="2023" name="Mol. Phylogenet. Evol.">
        <title>Genome-scale phylogeny and comparative genomics of the fungal order Sordariales.</title>
        <authorList>
            <person name="Hensen N."/>
            <person name="Bonometti L."/>
            <person name="Westerberg I."/>
            <person name="Brannstrom I.O."/>
            <person name="Guillou S."/>
            <person name="Cros-Aarteil S."/>
            <person name="Calhoun S."/>
            <person name="Haridas S."/>
            <person name="Kuo A."/>
            <person name="Mondo S."/>
            <person name="Pangilinan J."/>
            <person name="Riley R."/>
            <person name="LaButti K."/>
            <person name="Andreopoulos B."/>
            <person name="Lipzen A."/>
            <person name="Chen C."/>
            <person name="Yan M."/>
            <person name="Daum C."/>
            <person name="Ng V."/>
            <person name="Clum A."/>
            <person name="Steindorff A."/>
            <person name="Ohm R.A."/>
            <person name="Martin F."/>
            <person name="Silar P."/>
            <person name="Natvig D.O."/>
            <person name="Lalanne C."/>
            <person name="Gautier V."/>
            <person name="Ament-Velasquez S.L."/>
            <person name="Kruys A."/>
            <person name="Hutchinson M.I."/>
            <person name="Powell A.J."/>
            <person name="Barry K."/>
            <person name="Miller A.N."/>
            <person name="Grigoriev I.V."/>
            <person name="Debuchy R."/>
            <person name="Gladieux P."/>
            <person name="Hiltunen Thoren M."/>
            <person name="Johannesson H."/>
        </authorList>
    </citation>
    <scope>NUCLEOTIDE SEQUENCE</scope>
    <source>
        <strain evidence="1">CBS 123565</strain>
    </source>
</reference>